<dbReference type="AlphaFoldDB" id="F4RHW3"/>
<organism evidence="2">
    <name type="scientific">Melampsora larici-populina (strain 98AG31 / pathotype 3-4-7)</name>
    <name type="common">Poplar leaf rust fungus</name>
    <dbReference type="NCBI Taxonomy" id="747676"/>
    <lineage>
        <taxon>Eukaryota</taxon>
        <taxon>Fungi</taxon>
        <taxon>Dikarya</taxon>
        <taxon>Basidiomycota</taxon>
        <taxon>Pucciniomycotina</taxon>
        <taxon>Pucciniomycetes</taxon>
        <taxon>Pucciniales</taxon>
        <taxon>Melampsoraceae</taxon>
        <taxon>Melampsora</taxon>
    </lineage>
</organism>
<dbReference type="GeneID" id="18931858"/>
<dbReference type="Proteomes" id="UP000001072">
    <property type="component" value="Unassembled WGS sequence"/>
</dbReference>
<reference evidence="2" key="1">
    <citation type="journal article" date="2011" name="Proc. Natl. Acad. Sci. U.S.A.">
        <title>Obligate biotrophy features unraveled by the genomic analysis of rust fungi.</title>
        <authorList>
            <person name="Duplessis S."/>
            <person name="Cuomo C.A."/>
            <person name="Lin Y.-C."/>
            <person name="Aerts A."/>
            <person name="Tisserant E."/>
            <person name="Veneault-Fourrey C."/>
            <person name="Joly D.L."/>
            <person name="Hacquard S."/>
            <person name="Amselem J."/>
            <person name="Cantarel B.L."/>
            <person name="Chiu R."/>
            <person name="Coutinho P.M."/>
            <person name="Feau N."/>
            <person name="Field M."/>
            <person name="Frey P."/>
            <person name="Gelhaye E."/>
            <person name="Goldberg J."/>
            <person name="Grabherr M.G."/>
            <person name="Kodira C.D."/>
            <person name="Kohler A."/>
            <person name="Kuees U."/>
            <person name="Lindquist E.A."/>
            <person name="Lucas S.M."/>
            <person name="Mago R."/>
            <person name="Mauceli E."/>
            <person name="Morin E."/>
            <person name="Murat C."/>
            <person name="Pangilinan J.L."/>
            <person name="Park R."/>
            <person name="Pearson M."/>
            <person name="Quesneville H."/>
            <person name="Rouhier N."/>
            <person name="Sakthikumar S."/>
            <person name="Salamov A.A."/>
            <person name="Schmutz J."/>
            <person name="Selles B."/>
            <person name="Shapiro H."/>
            <person name="Tanguay P."/>
            <person name="Tuskan G.A."/>
            <person name="Henrissat B."/>
            <person name="Van de Peer Y."/>
            <person name="Rouze P."/>
            <person name="Ellis J.G."/>
            <person name="Dodds P.N."/>
            <person name="Schein J.E."/>
            <person name="Zhong S."/>
            <person name="Hamelin R.C."/>
            <person name="Grigoriev I.V."/>
            <person name="Szabo L.J."/>
            <person name="Martin F."/>
        </authorList>
    </citation>
    <scope>NUCLEOTIDE SEQUENCE [LARGE SCALE GENOMIC DNA]</scope>
    <source>
        <strain evidence="2">98AG31 / pathotype 3-4-7</strain>
    </source>
</reference>
<keyword evidence="2" id="KW-1185">Reference proteome</keyword>
<evidence type="ECO:0000313" key="1">
    <source>
        <dbReference type="EMBL" id="EGG08063.1"/>
    </source>
</evidence>
<gene>
    <name evidence="1" type="ORF">MELLADRAFT_71562</name>
</gene>
<name>F4RHW3_MELLP</name>
<dbReference type="RefSeq" id="XP_007408828.1">
    <property type="nucleotide sequence ID" value="XM_007408766.1"/>
</dbReference>
<proteinExistence type="predicted"/>
<sequence length="60" mass="7245">MSQVILSRVMNFLNHLRPQVNPYRETANYLVTLFQVRYHIPRNLDRFLGNVYGRPLFIRP</sequence>
<evidence type="ECO:0000313" key="2">
    <source>
        <dbReference type="Proteomes" id="UP000001072"/>
    </source>
</evidence>
<dbReference type="InParanoid" id="F4RHW3"/>
<dbReference type="EMBL" id="GL883102">
    <property type="protein sequence ID" value="EGG08063.1"/>
    <property type="molecule type" value="Genomic_DNA"/>
</dbReference>
<dbReference type="HOGENOM" id="CLU_2942252_0_0_1"/>
<accession>F4RHW3</accession>
<dbReference type="VEuPathDB" id="FungiDB:MELLADRAFT_71562"/>
<protein>
    <submittedName>
        <fullName evidence="1">Uncharacterized protein</fullName>
    </submittedName>
</protein>
<dbReference type="KEGG" id="mlr:MELLADRAFT_71562"/>